<sequence>MHSCKYDKTLDPREEEHFQHPVHDKARLSLCTSYNFRKHVLMDMRGISLQQDRSCSWIRRPGQWGTGRRQDRRHRAERVERAWRSAGRANAKKSILLRSLETENEKRKHRSEIARVVFSSMAHRASKQVAKNFDISLPRQKKSPRSQASSITGWPPLHQLMRRRQHERDASETRTHCGASERGRRGTTRIRATSKAFRSPKARRPPRH</sequence>
<evidence type="ECO:0000256" key="1">
    <source>
        <dbReference type="SAM" id="MobiDB-lite"/>
    </source>
</evidence>
<reference evidence="3" key="1">
    <citation type="journal article" date="2017" name="Cell">
        <title>Insights into land plant evolution garnered from the Marchantia polymorpha genome.</title>
        <authorList>
            <person name="Bowman J.L."/>
            <person name="Kohchi T."/>
            <person name="Yamato K.T."/>
            <person name="Jenkins J."/>
            <person name="Shu S."/>
            <person name="Ishizaki K."/>
            <person name="Yamaoka S."/>
            <person name="Nishihama R."/>
            <person name="Nakamura Y."/>
            <person name="Berger F."/>
            <person name="Adam C."/>
            <person name="Aki S.S."/>
            <person name="Althoff F."/>
            <person name="Araki T."/>
            <person name="Arteaga-Vazquez M.A."/>
            <person name="Balasubrmanian S."/>
            <person name="Barry K."/>
            <person name="Bauer D."/>
            <person name="Boehm C.R."/>
            <person name="Briginshaw L."/>
            <person name="Caballero-Perez J."/>
            <person name="Catarino B."/>
            <person name="Chen F."/>
            <person name="Chiyoda S."/>
            <person name="Chovatia M."/>
            <person name="Davies K.M."/>
            <person name="Delmans M."/>
            <person name="Demura T."/>
            <person name="Dierschke T."/>
            <person name="Dolan L."/>
            <person name="Dorantes-Acosta A.E."/>
            <person name="Eklund D.M."/>
            <person name="Florent S.N."/>
            <person name="Flores-Sandoval E."/>
            <person name="Fujiyama A."/>
            <person name="Fukuzawa H."/>
            <person name="Galik B."/>
            <person name="Grimanelli D."/>
            <person name="Grimwood J."/>
            <person name="Grossniklaus U."/>
            <person name="Hamada T."/>
            <person name="Haseloff J."/>
            <person name="Hetherington A.J."/>
            <person name="Higo A."/>
            <person name="Hirakawa Y."/>
            <person name="Hundley H.N."/>
            <person name="Ikeda Y."/>
            <person name="Inoue K."/>
            <person name="Inoue S.I."/>
            <person name="Ishida S."/>
            <person name="Jia Q."/>
            <person name="Kakita M."/>
            <person name="Kanazawa T."/>
            <person name="Kawai Y."/>
            <person name="Kawashima T."/>
            <person name="Kennedy M."/>
            <person name="Kinose K."/>
            <person name="Kinoshita T."/>
            <person name="Kohara Y."/>
            <person name="Koide E."/>
            <person name="Komatsu K."/>
            <person name="Kopischke S."/>
            <person name="Kubo M."/>
            <person name="Kyozuka J."/>
            <person name="Lagercrantz U."/>
            <person name="Lin S.S."/>
            <person name="Lindquist E."/>
            <person name="Lipzen A.M."/>
            <person name="Lu C.W."/>
            <person name="De Luna E."/>
            <person name="Martienssen R.A."/>
            <person name="Minamino N."/>
            <person name="Mizutani M."/>
            <person name="Mizutani M."/>
            <person name="Mochizuki N."/>
            <person name="Monte I."/>
            <person name="Mosher R."/>
            <person name="Nagasaki H."/>
            <person name="Nakagami H."/>
            <person name="Naramoto S."/>
            <person name="Nishitani K."/>
            <person name="Ohtani M."/>
            <person name="Okamoto T."/>
            <person name="Okumura M."/>
            <person name="Phillips J."/>
            <person name="Pollak B."/>
            <person name="Reinders A."/>
            <person name="Rovekamp M."/>
            <person name="Sano R."/>
            <person name="Sawa S."/>
            <person name="Schmid M.W."/>
            <person name="Shirakawa M."/>
            <person name="Solano R."/>
            <person name="Spunde A."/>
            <person name="Suetsugu N."/>
            <person name="Sugano S."/>
            <person name="Sugiyama A."/>
            <person name="Sun R."/>
            <person name="Suzuki Y."/>
            <person name="Takenaka M."/>
            <person name="Takezawa D."/>
            <person name="Tomogane H."/>
            <person name="Tsuzuki M."/>
            <person name="Ueda T."/>
            <person name="Umeda M."/>
            <person name="Ward J.M."/>
            <person name="Watanabe Y."/>
            <person name="Yazaki K."/>
            <person name="Yokoyama R."/>
            <person name="Yoshitake Y."/>
            <person name="Yotsui I."/>
            <person name="Zachgo S."/>
            <person name="Schmutz J."/>
        </authorList>
    </citation>
    <scope>NUCLEOTIDE SEQUENCE [LARGE SCALE GENOMIC DNA]</scope>
    <source>
        <strain evidence="3">Tak-1</strain>
    </source>
</reference>
<dbReference type="EMBL" id="KZ772695">
    <property type="protein sequence ID" value="PTQ43790.1"/>
    <property type="molecule type" value="Genomic_DNA"/>
</dbReference>
<dbReference type="Gramene" id="Mp2g11300.1">
    <property type="protein sequence ID" value="Mp2g11300.1.cds1"/>
    <property type="gene ID" value="Mp2g11300"/>
</dbReference>
<evidence type="ECO:0000313" key="2">
    <source>
        <dbReference type="EMBL" id="PTQ43790.1"/>
    </source>
</evidence>
<keyword evidence="3" id="KW-1185">Reference proteome</keyword>
<proteinExistence type="predicted"/>
<evidence type="ECO:0000313" key="3">
    <source>
        <dbReference type="Proteomes" id="UP000244005"/>
    </source>
</evidence>
<name>A0A2R6XCF0_MARPO</name>
<gene>
    <name evidence="2" type="ORF">MARPO_0023s0098</name>
</gene>
<accession>A0A2R6XCF0</accession>
<organism evidence="2 3">
    <name type="scientific">Marchantia polymorpha</name>
    <name type="common">Common liverwort</name>
    <name type="synonym">Marchantia aquatica</name>
    <dbReference type="NCBI Taxonomy" id="3197"/>
    <lineage>
        <taxon>Eukaryota</taxon>
        <taxon>Viridiplantae</taxon>
        <taxon>Streptophyta</taxon>
        <taxon>Embryophyta</taxon>
        <taxon>Marchantiophyta</taxon>
        <taxon>Marchantiopsida</taxon>
        <taxon>Marchantiidae</taxon>
        <taxon>Marchantiales</taxon>
        <taxon>Marchantiaceae</taxon>
        <taxon>Marchantia</taxon>
    </lineage>
</organism>
<dbReference type="Proteomes" id="UP000244005">
    <property type="component" value="Unassembled WGS sequence"/>
</dbReference>
<dbReference type="AlphaFoldDB" id="A0A2R6XCF0"/>
<protein>
    <submittedName>
        <fullName evidence="2">Uncharacterized protein</fullName>
    </submittedName>
</protein>
<feature type="region of interest" description="Disordered" evidence="1">
    <location>
        <begin position="131"/>
        <end position="208"/>
    </location>
</feature>
<feature type="compositionally biased region" description="Basic and acidic residues" evidence="1">
    <location>
        <begin position="166"/>
        <end position="184"/>
    </location>
</feature>
<feature type="compositionally biased region" description="Basic residues" evidence="1">
    <location>
        <begin position="198"/>
        <end position="208"/>
    </location>
</feature>